<dbReference type="Pfam" id="PF00903">
    <property type="entry name" value="Glyoxalase"/>
    <property type="match status" value="1"/>
</dbReference>
<dbReference type="PROSITE" id="PS51819">
    <property type="entry name" value="VOC"/>
    <property type="match status" value="1"/>
</dbReference>
<dbReference type="PANTHER" id="PTHR43048:SF3">
    <property type="entry name" value="METHYLMALONYL-COA EPIMERASE, MITOCHONDRIAL"/>
    <property type="match status" value="1"/>
</dbReference>
<organism evidence="4 5">
    <name type="scientific">Tritrichomonas foetus</name>
    <dbReference type="NCBI Taxonomy" id="1144522"/>
    <lineage>
        <taxon>Eukaryota</taxon>
        <taxon>Metamonada</taxon>
        <taxon>Parabasalia</taxon>
        <taxon>Tritrichomonadida</taxon>
        <taxon>Tritrichomonadidae</taxon>
        <taxon>Tritrichomonas</taxon>
    </lineage>
</organism>
<dbReference type="GO" id="GO:0046872">
    <property type="term" value="F:metal ion binding"/>
    <property type="evidence" value="ECO:0007669"/>
    <property type="project" value="UniProtKB-KW"/>
</dbReference>
<evidence type="ECO:0000259" key="3">
    <source>
        <dbReference type="PROSITE" id="PS51819"/>
    </source>
</evidence>
<dbReference type="InterPro" id="IPR029068">
    <property type="entry name" value="Glyas_Bleomycin-R_OHBP_Dase"/>
</dbReference>
<dbReference type="InterPro" id="IPR004360">
    <property type="entry name" value="Glyas_Fos-R_dOase_dom"/>
</dbReference>
<dbReference type="GeneID" id="94845983"/>
<dbReference type="VEuPathDB" id="TrichDB:TRFO_37190"/>
<feature type="transmembrane region" description="Helical" evidence="2">
    <location>
        <begin position="52"/>
        <end position="72"/>
    </location>
</feature>
<accession>A0A1J4JGM9</accession>
<evidence type="ECO:0000313" key="5">
    <source>
        <dbReference type="Proteomes" id="UP000179807"/>
    </source>
</evidence>
<evidence type="ECO:0000256" key="2">
    <source>
        <dbReference type="SAM" id="Phobius"/>
    </source>
</evidence>
<gene>
    <name evidence="4" type="ORF">TRFO_37190</name>
</gene>
<dbReference type="RefSeq" id="XP_068349750.1">
    <property type="nucleotide sequence ID" value="XM_068511279.1"/>
</dbReference>
<keyword evidence="2" id="KW-1133">Transmembrane helix</keyword>
<evidence type="ECO:0000256" key="1">
    <source>
        <dbReference type="ARBA" id="ARBA00022723"/>
    </source>
</evidence>
<reference evidence="4" key="1">
    <citation type="submission" date="2016-10" db="EMBL/GenBank/DDBJ databases">
        <authorList>
            <person name="Benchimol M."/>
            <person name="Almeida L.G."/>
            <person name="Vasconcelos A.T."/>
            <person name="Perreira-Neves A."/>
            <person name="Rosa I.A."/>
            <person name="Tasca T."/>
            <person name="Bogo M.R."/>
            <person name="de Souza W."/>
        </authorList>
    </citation>
    <scope>NUCLEOTIDE SEQUENCE [LARGE SCALE GENOMIC DNA]</scope>
    <source>
        <strain evidence="4">K</strain>
    </source>
</reference>
<dbReference type="InterPro" id="IPR037523">
    <property type="entry name" value="VOC_core"/>
</dbReference>
<dbReference type="GO" id="GO:0004493">
    <property type="term" value="F:methylmalonyl-CoA epimerase activity"/>
    <property type="evidence" value="ECO:0007669"/>
    <property type="project" value="TreeGrafter"/>
</dbReference>
<dbReference type="Gene3D" id="3.10.180.10">
    <property type="entry name" value="2,3-Dihydroxybiphenyl 1,2-Dioxygenase, domain 1"/>
    <property type="match status" value="1"/>
</dbReference>
<dbReference type="GO" id="GO:0046491">
    <property type="term" value="P:L-methylmalonyl-CoA metabolic process"/>
    <property type="evidence" value="ECO:0007669"/>
    <property type="project" value="TreeGrafter"/>
</dbReference>
<comment type="caution">
    <text evidence="4">The sequence shown here is derived from an EMBL/GenBank/DDBJ whole genome shotgun (WGS) entry which is preliminary data.</text>
</comment>
<sequence length="206" mass="24314">MPTIETYEFFSIGHSKFHESNFFIKQYFLHQLTSVFFFFFFNSIYLPLSEETIFLFFLHVIQNHFTLMLSTISKRFLPQIKGLVTGLQHIGVPTRDIERTKKFYKSLGFDIVHETLNKTANERVAFMRLKNVTIETWENPAPERFGAIDHVALDVTDVDKVFKELKEEGYKVLDNEVQFLPFWSKGVRFFTIEGPNSEKIEFSQML</sequence>
<evidence type="ECO:0000313" key="4">
    <source>
        <dbReference type="EMBL" id="OHS96613.1"/>
    </source>
</evidence>
<feature type="transmembrane region" description="Helical" evidence="2">
    <location>
        <begin position="27"/>
        <end position="46"/>
    </location>
</feature>
<keyword evidence="1" id="KW-0479">Metal-binding</keyword>
<dbReference type="PANTHER" id="PTHR43048">
    <property type="entry name" value="METHYLMALONYL-COA EPIMERASE"/>
    <property type="match status" value="1"/>
</dbReference>
<name>A0A1J4JGM9_9EUKA</name>
<protein>
    <recommendedName>
        <fullName evidence="3">VOC domain-containing protein</fullName>
    </recommendedName>
</protein>
<keyword evidence="5" id="KW-1185">Reference proteome</keyword>
<keyword evidence="2" id="KW-0472">Membrane</keyword>
<dbReference type="AlphaFoldDB" id="A0A1J4JGM9"/>
<dbReference type="EMBL" id="MLAK01001164">
    <property type="protein sequence ID" value="OHS96613.1"/>
    <property type="molecule type" value="Genomic_DNA"/>
</dbReference>
<feature type="domain" description="VOC" evidence="3">
    <location>
        <begin position="86"/>
        <end position="205"/>
    </location>
</feature>
<keyword evidence="2" id="KW-0812">Transmembrane</keyword>
<dbReference type="SUPFAM" id="SSF54593">
    <property type="entry name" value="Glyoxalase/Bleomycin resistance protein/Dihydroxybiphenyl dioxygenase"/>
    <property type="match status" value="1"/>
</dbReference>
<dbReference type="Proteomes" id="UP000179807">
    <property type="component" value="Unassembled WGS sequence"/>
</dbReference>
<proteinExistence type="predicted"/>
<dbReference type="InterPro" id="IPR051785">
    <property type="entry name" value="MMCE/EMCE_epimerase"/>
</dbReference>